<evidence type="ECO:0000256" key="1">
    <source>
        <dbReference type="ARBA" id="ARBA00005725"/>
    </source>
</evidence>
<dbReference type="InterPro" id="IPR036291">
    <property type="entry name" value="NAD(P)-bd_dom_sf"/>
</dbReference>
<dbReference type="SUPFAM" id="SSF51735">
    <property type="entry name" value="NAD(P)-binding Rossmann-fold domains"/>
    <property type="match status" value="1"/>
</dbReference>
<evidence type="ECO:0000313" key="5">
    <source>
        <dbReference type="EMBL" id="KAK9413921.1"/>
    </source>
</evidence>
<accession>A0ABR2UHS6</accession>
<name>A0ABR2UHS6_9PEZI</name>
<organism evidence="5 6">
    <name type="scientific">Seiridium unicorne</name>
    <dbReference type="NCBI Taxonomy" id="138068"/>
    <lineage>
        <taxon>Eukaryota</taxon>
        <taxon>Fungi</taxon>
        <taxon>Dikarya</taxon>
        <taxon>Ascomycota</taxon>
        <taxon>Pezizomycotina</taxon>
        <taxon>Sordariomycetes</taxon>
        <taxon>Xylariomycetidae</taxon>
        <taxon>Amphisphaeriales</taxon>
        <taxon>Sporocadaceae</taxon>
        <taxon>Seiridium</taxon>
    </lineage>
</organism>
<dbReference type="PANTHER" id="PTHR47706:SF9">
    <property type="entry name" value="NMRA-LIKE DOMAIN-CONTAINING PROTEIN-RELATED"/>
    <property type="match status" value="1"/>
</dbReference>
<feature type="domain" description="NAD(P)-binding" evidence="4">
    <location>
        <begin position="12"/>
        <end position="146"/>
    </location>
</feature>
<evidence type="ECO:0000259" key="4">
    <source>
        <dbReference type="Pfam" id="PF13460"/>
    </source>
</evidence>
<dbReference type="InterPro" id="IPR051609">
    <property type="entry name" value="NmrA/Isoflavone_reductase-like"/>
</dbReference>
<gene>
    <name evidence="5" type="ORF">SUNI508_11497</name>
</gene>
<keyword evidence="6" id="KW-1185">Reference proteome</keyword>
<evidence type="ECO:0000256" key="2">
    <source>
        <dbReference type="ARBA" id="ARBA00022857"/>
    </source>
</evidence>
<dbReference type="EMBL" id="JARVKF010000432">
    <property type="protein sequence ID" value="KAK9413921.1"/>
    <property type="molecule type" value="Genomic_DNA"/>
</dbReference>
<dbReference type="Proteomes" id="UP001408356">
    <property type="component" value="Unassembled WGS sequence"/>
</dbReference>
<dbReference type="InterPro" id="IPR045312">
    <property type="entry name" value="PCBER-like"/>
</dbReference>
<keyword evidence="3" id="KW-0560">Oxidoreductase</keyword>
<comment type="caution">
    <text evidence="5">The sequence shown here is derived from an EMBL/GenBank/DDBJ whole genome shotgun (WGS) entry which is preliminary data.</text>
</comment>
<sequence length="300" mass="32580">MSPSIEKVAVFGAAGNFGAPITSALIAAGFHVTVISRPESTSNFPSQVAVIRTDYTVGGLTEALVGQDAAVCVVGPAGIASHVAMIDAAEAAGLKRFIINDFGWGPNFRSEPEFREIGARRHVAWDHAKKLAQENPRFTWTGITIGNPIDWALRRFSRMGFDVKQRSANIYDEGTEQFTGTTLEGIGQAVAGVFRNPDATANRFVRVRSIQVCQNQLLEAFQHATEGEWNIHRGSTKELFESGKRKHQAGAGGWVLDLLVFQLFEPGKSRCIVASREDSDAELLGVREESPAEVVAKVLK</sequence>
<evidence type="ECO:0000313" key="6">
    <source>
        <dbReference type="Proteomes" id="UP001408356"/>
    </source>
</evidence>
<dbReference type="Gene3D" id="3.40.50.720">
    <property type="entry name" value="NAD(P)-binding Rossmann-like Domain"/>
    <property type="match status" value="1"/>
</dbReference>
<reference evidence="5 6" key="1">
    <citation type="journal article" date="2024" name="J. Plant Pathol.">
        <title>Sequence and assembly of the genome of Seiridium unicorne, isolate CBS 538.82, causal agent of cypress canker disease.</title>
        <authorList>
            <person name="Scali E."/>
            <person name="Rocca G.D."/>
            <person name="Danti R."/>
            <person name="Garbelotto M."/>
            <person name="Barberini S."/>
            <person name="Baroncelli R."/>
            <person name="Emiliani G."/>
        </authorList>
    </citation>
    <scope>NUCLEOTIDE SEQUENCE [LARGE SCALE GENOMIC DNA]</scope>
    <source>
        <strain evidence="5 6">BM-138-508</strain>
    </source>
</reference>
<dbReference type="InterPro" id="IPR016040">
    <property type="entry name" value="NAD(P)-bd_dom"/>
</dbReference>
<protein>
    <submittedName>
        <fullName evidence="5">NmrA-like domain-containing protein</fullName>
    </submittedName>
</protein>
<comment type="similarity">
    <text evidence="1">Belongs to the NmrA-type oxidoreductase family. Isoflavone reductase subfamily.</text>
</comment>
<dbReference type="Pfam" id="PF13460">
    <property type="entry name" value="NAD_binding_10"/>
    <property type="match status" value="1"/>
</dbReference>
<dbReference type="CDD" id="cd05259">
    <property type="entry name" value="PCBER_SDR_a"/>
    <property type="match status" value="1"/>
</dbReference>
<keyword evidence="2" id="KW-0521">NADP</keyword>
<proteinExistence type="inferred from homology"/>
<dbReference type="PANTHER" id="PTHR47706">
    <property type="entry name" value="NMRA-LIKE FAMILY PROTEIN"/>
    <property type="match status" value="1"/>
</dbReference>
<evidence type="ECO:0000256" key="3">
    <source>
        <dbReference type="ARBA" id="ARBA00023002"/>
    </source>
</evidence>